<sequence>MEDYSVDSCALSKYFRELQQEKKKLENKLEHLRMRKNDIESKLDTVSQKNLMLVQKNDNMARTVNVAKLRVQETLIQVDNLQKKNDEIQNVVSQVKEAIISEEQRSEKLQQSYLENFDNIANAFRNASHYYTETSLNQEKASWKNLVDQKESIVCNKKQLNEIIFGKLDDMKINFEEPMNEEESPKSVWELYLEKKDAMRSTFELHIERKKSILDKLTEEVNIKLKNIQDLETELELMKNSSAV</sequence>
<accession>A0ABM4C282</accession>
<name>A0ABM4C282_HYDVU</name>
<dbReference type="RefSeq" id="XP_065655663.1">
    <property type="nucleotide sequence ID" value="XM_065799591.1"/>
</dbReference>
<keyword evidence="1" id="KW-0175">Coiled coil</keyword>
<protein>
    <submittedName>
        <fullName evidence="3">Uncharacterized protein LOC101241832 isoform X2</fullName>
    </submittedName>
</protein>
<feature type="coiled-coil region" evidence="1">
    <location>
        <begin position="11"/>
        <end position="98"/>
    </location>
</feature>
<gene>
    <name evidence="3" type="primary">LOC101241832</name>
</gene>
<dbReference type="Proteomes" id="UP001652625">
    <property type="component" value="Chromosome 06"/>
</dbReference>
<organism evidence="2 3">
    <name type="scientific">Hydra vulgaris</name>
    <name type="common">Hydra</name>
    <name type="synonym">Hydra attenuata</name>
    <dbReference type="NCBI Taxonomy" id="6087"/>
    <lineage>
        <taxon>Eukaryota</taxon>
        <taxon>Metazoa</taxon>
        <taxon>Cnidaria</taxon>
        <taxon>Hydrozoa</taxon>
        <taxon>Hydroidolina</taxon>
        <taxon>Anthoathecata</taxon>
        <taxon>Aplanulata</taxon>
        <taxon>Hydridae</taxon>
        <taxon>Hydra</taxon>
    </lineage>
</organism>
<evidence type="ECO:0000313" key="3">
    <source>
        <dbReference type="RefSeq" id="XP_065655663.1"/>
    </source>
</evidence>
<proteinExistence type="predicted"/>
<evidence type="ECO:0000313" key="2">
    <source>
        <dbReference type="Proteomes" id="UP001652625"/>
    </source>
</evidence>
<keyword evidence="2" id="KW-1185">Reference proteome</keyword>
<reference evidence="3" key="1">
    <citation type="submission" date="2025-08" db="UniProtKB">
        <authorList>
            <consortium name="RefSeq"/>
        </authorList>
    </citation>
    <scope>IDENTIFICATION</scope>
</reference>
<evidence type="ECO:0000256" key="1">
    <source>
        <dbReference type="SAM" id="Coils"/>
    </source>
</evidence>
<dbReference type="GeneID" id="101241832"/>
<feature type="coiled-coil region" evidence="1">
    <location>
        <begin position="214"/>
        <end position="241"/>
    </location>
</feature>